<evidence type="ECO:0008006" key="4">
    <source>
        <dbReference type="Google" id="ProtNLM"/>
    </source>
</evidence>
<dbReference type="OrthoDB" id="9794645at2"/>
<comment type="caution">
    <text evidence="2">The sequence shown here is derived from an EMBL/GenBank/DDBJ whole genome shotgun (WGS) entry which is preliminary data.</text>
</comment>
<dbReference type="InterPro" id="IPR029058">
    <property type="entry name" value="AB_hydrolase_fold"/>
</dbReference>
<proteinExistence type="predicted"/>
<reference evidence="2 3" key="1">
    <citation type="submission" date="2017-03" db="EMBL/GenBank/DDBJ databases">
        <title>Genome sequence of Sphingomonas mucosissima DSM 17494.</title>
        <authorList>
            <person name="Poehlein A."/>
            <person name="Wuebbeler J.H."/>
            <person name="Steinbuechel A."/>
            <person name="Daniel R."/>
        </authorList>
    </citation>
    <scope>NUCLEOTIDE SEQUENCE [LARGE SCALE GENOMIC DNA]</scope>
    <source>
        <strain evidence="2 3">DSM 17494</strain>
    </source>
</reference>
<keyword evidence="1" id="KW-1133">Transmembrane helix</keyword>
<keyword evidence="1" id="KW-0472">Membrane</keyword>
<dbReference type="Pfam" id="PF11288">
    <property type="entry name" value="DUF3089"/>
    <property type="match status" value="1"/>
</dbReference>
<dbReference type="Gene3D" id="3.40.50.1820">
    <property type="entry name" value="alpha/beta hydrolase"/>
    <property type="match status" value="1"/>
</dbReference>
<evidence type="ECO:0000313" key="3">
    <source>
        <dbReference type="Proteomes" id="UP000197783"/>
    </source>
</evidence>
<dbReference type="RefSeq" id="WP_088333199.1">
    <property type="nucleotide sequence ID" value="NZ_NBBJ01000001.1"/>
</dbReference>
<protein>
    <recommendedName>
        <fullName evidence="4">DUF3089 domain-containing protein</fullName>
    </recommendedName>
</protein>
<dbReference type="AlphaFoldDB" id="A0A245ZSS4"/>
<accession>A0A245ZSS4</accession>
<evidence type="ECO:0000256" key="1">
    <source>
        <dbReference type="SAM" id="Phobius"/>
    </source>
</evidence>
<dbReference type="InterPro" id="IPR021440">
    <property type="entry name" value="DUF3089"/>
</dbReference>
<name>A0A245ZSS4_9SPHN</name>
<sequence>MARKFLYVIAFLIALVIAGAVVYRIWGNDLIRWTFVPGRPFEQQGKARADAYDRPDMWLARPDLCRNPALWTPAGYQPRKTSGGAAIFFIHPTSYLSGDSWNAPLTNKEANDRAALFLRGQASVFNEAGEIWAPRYRQATFGSFLTDAADAQRALNLAYGDVQVAFAAFLRQIGDDRPIILAGHSQGALHLTHLLKDKVAGTPIARRLIAAYVVGWPVSRDHDLRAMGFPQCARPDQRGCVLSWETFAEPADPSLVLDTYDRSIGFDGKPRRGSRLVCTNPLTGTADATAPASANKGTLFPAADLGSAAIKAGQVPARCGERGLLLIGEGPDVGPYVLPGNNYHVYDYSLFWANVRADVARRLAAR</sequence>
<gene>
    <name evidence="2" type="ORF">SPMU_11550</name>
</gene>
<evidence type="ECO:0000313" key="2">
    <source>
        <dbReference type="EMBL" id="OWK32813.1"/>
    </source>
</evidence>
<feature type="transmembrane region" description="Helical" evidence="1">
    <location>
        <begin position="5"/>
        <end position="26"/>
    </location>
</feature>
<organism evidence="2 3">
    <name type="scientific">Sphingomonas mucosissima</name>
    <dbReference type="NCBI Taxonomy" id="370959"/>
    <lineage>
        <taxon>Bacteria</taxon>
        <taxon>Pseudomonadati</taxon>
        <taxon>Pseudomonadota</taxon>
        <taxon>Alphaproteobacteria</taxon>
        <taxon>Sphingomonadales</taxon>
        <taxon>Sphingomonadaceae</taxon>
        <taxon>Sphingomonas</taxon>
    </lineage>
</organism>
<keyword evidence="3" id="KW-1185">Reference proteome</keyword>
<dbReference type="Proteomes" id="UP000197783">
    <property type="component" value="Unassembled WGS sequence"/>
</dbReference>
<dbReference type="SUPFAM" id="SSF53474">
    <property type="entry name" value="alpha/beta-Hydrolases"/>
    <property type="match status" value="1"/>
</dbReference>
<dbReference type="EMBL" id="NBBJ01000001">
    <property type="protein sequence ID" value="OWK32813.1"/>
    <property type="molecule type" value="Genomic_DNA"/>
</dbReference>
<keyword evidence="1" id="KW-0812">Transmembrane</keyword>